<keyword evidence="10 12" id="KW-0012">Acyltransferase</keyword>
<evidence type="ECO:0000256" key="5">
    <source>
        <dbReference type="ARBA" id="ARBA00022679"/>
    </source>
</evidence>
<dbReference type="GO" id="GO:0006633">
    <property type="term" value="P:fatty acid biosynthetic process"/>
    <property type="evidence" value="ECO:0007669"/>
    <property type="project" value="UniProtKB-UniRule"/>
</dbReference>
<keyword evidence="7 12" id="KW-0443">Lipid metabolism</keyword>
<name>A0A0A0M6R3_9GAMM</name>
<dbReference type="PANTHER" id="PTHR43091:SF1">
    <property type="entry name" value="BETA-KETOACYL-[ACYL-CARRIER-PROTEIN] SYNTHASE III, CHLOROPLASTIC"/>
    <property type="match status" value="1"/>
</dbReference>
<evidence type="ECO:0000256" key="12">
    <source>
        <dbReference type="HAMAP-Rule" id="MF_01815"/>
    </source>
</evidence>
<keyword evidence="6 12" id="KW-0276">Fatty acid metabolism</keyword>
<dbReference type="InterPro" id="IPR016039">
    <property type="entry name" value="Thiolase-like"/>
</dbReference>
<keyword evidence="5 12" id="KW-0808">Transferase</keyword>
<keyword evidence="4 12" id="KW-0444">Lipid biosynthesis</keyword>
<dbReference type="Proteomes" id="UP000030003">
    <property type="component" value="Unassembled WGS sequence"/>
</dbReference>
<evidence type="ECO:0000259" key="13">
    <source>
        <dbReference type="Pfam" id="PF08541"/>
    </source>
</evidence>
<dbReference type="AlphaFoldDB" id="A0A0A0M6R3"/>
<evidence type="ECO:0000256" key="11">
    <source>
        <dbReference type="ARBA" id="ARBA00051096"/>
    </source>
</evidence>
<comment type="catalytic activity">
    <reaction evidence="11">
        <text>malonyl-[ACP] + acetyl-CoA + H(+) = 3-oxobutanoyl-[ACP] + CO2 + CoA</text>
        <dbReference type="Rhea" id="RHEA:12080"/>
        <dbReference type="Rhea" id="RHEA-COMP:9623"/>
        <dbReference type="Rhea" id="RHEA-COMP:9625"/>
        <dbReference type="ChEBI" id="CHEBI:15378"/>
        <dbReference type="ChEBI" id="CHEBI:16526"/>
        <dbReference type="ChEBI" id="CHEBI:57287"/>
        <dbReference type="ChEBI" id="CHEBI:57288"/>
        <dbReference type="ChEBI" id="CHEBI:78449"/>
        <dbReference type="ChEBI" id="CHEBI:78450"/>
        <dbReference type="EC" id="2.3.1.180"/>
    </reaction>
    <physiologicalReaction direction="left-to-right" evidence="11">
        <dbReference type="Rhea" id="RHEA:12081"/>
    </physiologicalReaction>
</comment>
<evidence type="ECO:0000256" key="7">
    <source>
        <dbReference type="ARBA" id="ARBA00023098"/>
    </source>
</evidence>
<feature type="region of interest" description="ACP-binding" evidence="12">
    <location>
        <begin position="254"/>
        <end position="258"/>
    </location>
</feature>
<evidence type="ECO:0000256" key="4">
    <source>
        <dbReference type="ARBA" id="ARBA00022516"/>
    </source>
</evidence>
<gene>
    <name evidence="12" type="primary">fabH</name>
    <name evidence="15" type="ORF">N791_03690</name>
</gene>
<evidence type="ECO:0000256" key="2">
    <source>
        <dbReference type="ARBA" id="ARBA00008642"/>
    </source>
</evidence>
<dbReference type="GO" id="GO:0004315">
    <property type="term" value="F:3-oxoacyl-[acyl-carrier-protein] synthase activity"/>
    <property type="evidence" value="ECO:0007669"/>
    <property type="project" value="InterPro"/>
</dbReference>
<accession>A0A0A0M6R3</accession>
<keyword evidence="16" id="KW-1185">Reference proteome</keyword>
<dbReference type="NCBIfam" id="TIGR00747">
    <property type="entry name" value="fabH"/>
    <property type="match status" value="1"/>
</dbReference>
<feature type="domain" description="Beta-ketoacyl-[acyl-carrier-protein] synthase III C-terminal" evidence="13">
    <location>
        <begin position="237"/>
        <end position="326"/>
    </location>
</feature>
<sequence>MTERMYSRIAGTGSYLPEKVLTNDDLAKFVDTSDEWIATRTGIRQRHIAAEGETTGDLAFHAATRALEAAGVEASELDLIVLGTTTPDIIFPSTACLVQHRLGANGCPAFDVNAACSGFIYALSVADNFIRSGAAKTALVIGAETLTRMLDWNDRGTCVLFGDGAGAVVLKADSETGVLSTHLHADGGKKELLYNPVGVSSGFRPEEENAGVKVLMTGNEVFKHAVKALDSVVEETLAANGLDRGEIDWLIPHQANLRIIEATAKRLAMPMDRVVVTVDRHGNTSSGSVPLALDEAVRSGRVERGQLVLLEAFGGGFTWGSALLRY</sequence>
<dbReference type="RefSeq" id="WP_027070328.1">
    <property type="nucleotide sequence ID" value="NZ_AUHT01000011.1"/>
</dbReference>
<comment type="caution">
    <text evidence="15">The sequence shown here is derived from an EMBL/GenBank/DDBJ whole genome shotgun (WGS) entry which is preliminary data.</text>
</comment>
<comment type="subcellular location">
    <subcellularLocation>
        <location evidence="12">Cytoplasm</location>
    </subcellularLocation>
</comment>
<dbReference type="InterPro" id="IPR013751">
    <property type="entry name" value="ACP_syn_III_N"/>
</dbReference>
<evidence type="ECO:0000313" key="15">
    <source>
        <dbReference type="EMBL" id="KGO97874.1"/>
    </source>
</evidence>
<dbReference type="InterPro" id="IPR004655">
    <property type="entry name" value="FabH"/>
</dbReference>
<keyword evidence="12" id="KW-0963">Cytoplasm</keyword>
<feature type="active site" evidence="12">
    <location>
        <position position="253"/>
    </location>
</feature>
<dbReference type="HAMAP" id="MF_01815">
    <property type="entry name" value="FabH"/>
    <property type="match status" value="1"/>
</dbReference>
<evidence type="ECO:0000256" key="10">
    <source>
        <dbReference type="ARBA" id="ARBA00023315"/>
    </source>
</evidence>
<comment type="domain">
    <text evidence="12">The last Arg residue of the ACP-binding site is essential for the weak association between ACP/AcpP and FabH.</text>
</comment>
<evidence type="ECO:0000313" key="16">
    <source>
        <dbReference type="Proteomes" id="UP000030003"/>
    </source>
</evidence>
<dbReference type="SUPFAM" id="SSF53901">
    <property type="entry name" value="Thiolase-like"/>
    <property type="match status" value="1"/>
</dbReference>
<keyword evidence="8 12" id="KW-0275">Fatty acid biosynthesis</keyword>
<evidence type="ECO:0000256" key="9">
    <source>
        <dbReference type="ARBA" id="ARBA00023268"/>
    </source>
</evidence>
<dbReference type="PANTHER" id="PTHR43091">
    <property type="entry name" value="3-OXOACYL-[ACYL-CARRIER-PROTEIN] SYNTHASE"/>
    <property type="match status" value="1"/>
</dbReference>
<comment type="similarity">
    <text evidence="2 12">Belongs to the thiolase-like superfamily. FabH family.</text>
</comment>
<dbReference type="NCBIfam" id="NF006829">
    <property type="entry name" value="PRK09352.1"/>
    <property type="match status" value="1"/>
</dbReference>
<dbReference type="OrthoDB" id="9815506at2"/>
<evidence type="ECO:0000259" key="14">
    <source>
        <dbReference type="Pfam" id="PF08545"/>
    </source>
</evidence>
<protein>
    <recommendedName>
        <fullName evidence="3 12">Beta-ketoacyl-[acyl-carrier-protein] synthase III</fullName>
        <shortName evidence="12">Beta-ketoacyl-ACP synthase III</shortName>
        <shortName evidence="12">KAS III</shortName>
        <ecNumber evidence="3 12">2.3.1.180</ecNumber>
    </recommendedName>
    <alternativeName>
        <fullName evidence="12">3-oxoacyl-[acyl-carrier-protein] synthase 3</fullName>
    </alternativeName>
    <alternativeName>
        <fullName evidence="12">3-oxoacyl-[acyl-carrier-protein] synthase III</fullName>
    </alternativeName>
</protein>
<organism evidence="15 16">
    <name type="scientific">Lysobacter defluvii IMMIB APB-9 = DSM 18482</name>
    <dbReference type="NCBI Taxonomy" id="1385515"/>
    <lineage>
        <taxon>Bacteria</taxon>
        <taxon>Pseudomonadati</taxon>
        <taxon>Pseudomonadota</taxon>
        <taxon>Gammaproteobacteria</taxon>
        <taxon>Lysobacterales</taxon>
        <taxon>Lysobacteraceae</taxon>
        <taxon>Novilysobacter</taxon>
    </lineage>
</organism>
<evidence type="ECO:0000256" key="3">
    <source>
        <dbReference type="ARBA" id="ARBA00012333"/>
    </source>
</evidence>
<dbReference type="Pfam" id="PF08541">
    <property type="entry name" value="ACP_syn_III_C"/>
    <property type="match status" value="1"/>
</dbReference>
<evidence type="ECO:0000256" key="6">
    <source>
        <dbReference type="ARBA" id="ARBA00022832"/>
    </source>
</evidence>
<keyword evidence="9 12" id="KW-0511">Multifunctional enzyme</keyword>
<evidence type="ECO:0000256" key="1">
    <source>
        <dbReference type="ARBA" id="ARBA00005194"/>
    </source>
</evidence>
<feature type="domain" description="Beta-ketoacyl-[acyl-carrier-protein] synthase III N-terminal" evidence="14">
    <location>
        <begin position="110"/>
        <end position="187"/>
    </location>
</feature>
<evidence type="ECO:0000256" key="8">
    <source>
        <dbReference type="ARBA" id="ARBA00023160"/>
    </source>
</evidence>
<dbReference type="Pfam" id="PF08545">
    <property type="entry name" value="ACP_syn_III"/>
    <property type="match status" value="1"/>
</dbReference>
<dbReference type="CDD" id="cd00830">
    <property type="entry name" value="KAS_III"/>
    <property type="match status" value="1"/>
</dbReference>
<reference evidence="15 16" key="1">
    <citation type="submission" date="2013-08" db="EMBL/GenBank/DDBJ databases">
        <title>Genomic analysis of Lysobacter defluvii.</title>
        <authorList>
            <person name="Wang Q."/>
            <person name="Wang G."/>
        </authorList>
    </citation>
    <scope>NUCLEOTIDE SEQUENCE [LARGE SCALE GENOMIC DNA]</scope>
    <source>
        <strain evidence="15 16">IMMIB APB-9</strain>
    </source>
</reference>
<dbReference type="InterPro" id="IPR013747">
    <property type="entry name" value="ACP_syn_III_C"/>
</dbReference>
<dbReference type="FunFam" id="3.40.47.10:FF:000004">
    <property type="entry name" value="3-oxoacyl-[acyl-carrier-protein] synthase 3"/>
    <property type="match status" value="1"/>
</dbReference>
<dbReference type="Gene3D" id="3.40.47.10">
    <property type="match status" value="1"/>
</dbReference>
<proteinExistence type="inferred from homology"/>
<comment type="subunit">
    <text evidence="12">Homodimer.</text>
</comment>
<feature type="active site" evidence="12">
    <location>
        <position position="283"/>
    </location>
</feature>
<feature type="active site" evidence="12">
    <location>
        <position position="116"/>
    </location>
</feature>
<dbReference type="EMBL" id="AVBH01000178">
    <property type="protein sequence ID" value="KGO97874.1"/>
    <property type="molecule type" value="Genomic_DNA"/>
</dbReference>
<dbReference type="EC" id="2.3.1.180" evidence="3 12"/>
<dbReference type="GO" id="GO:0005737">
    <property type="term" value="C:cytoplasm"/>
    <property type="evidence" value="ECO:0007669"/>
    <property type="project" value="UniProtKB-SubCell"/>
</dbReference>
<comment type="pathway">
    <text evidence="1 12">Lipid metabolism; fatty acid biosynthesis.</text>
</comment>
<dbReference type="GO" id="GO:0033818">
    <property type="term" value="F:beta-ketoacyl-acyl-carrier-protein synthase III activity"/>
    <property type="evidence" value="ECO:0007669"/>
    <property type="project" value="UniProtKB-UniRule"/>
</dbReference>
<dbReference type="STRING" id="1385515.GCA_000423325_02321"/>
<comment type="function">
    <text evidence="12">Catalyzes the condensation reaction of fatty acid synthesis by the addition to an acyl acceptor of two carbons from malonyl-ACP. Catalyzes the first condensation reaction which initiates fatty acid synthesis and may therefore play a role in governing the total rate of fatty acid production. Possesses both acetoacetyl-ACP synthase and acetyl transacylase activities. Its substrate specificity determines the biosynthesis of branched-chain and/or straight-chain of fatty acids.</text>
</comment>
<dbReference type="UniPathway" id="UPA00094"/>
<dbReference type="eggNOG" id="COG0332">
    <property type="taxonomic scope" value="Bacteria"/>
</dbReference>